<comment type="caution">
    <text evidence="2">The sequence shown here is derived from an EMBL/GenBank/DDBJ whole genome shotgun (WGS) entry which is preliminary data.</text>
</comment>
<feature type="transmembrane region" description="Helical" evidence="1">
    <location>
        <begin position="37"/>
        <end position="56"/>
    </location>
</feature>
<feature type="transmembrane region" description="Helical" evidence="1">
    <location>
        <begin position="163"/>
        <end position="183"/>
    </location>
</feature>
<evidence type="ECO:0000313" key="3">
    <source>
        <dbReference type="Proteomes" id="UP000249061"/>
    </source>
</evidence>
<sequence>MGEETKRAVESLAVGVVVAVLHVTILSNRFEHPLGRGAVTMLLGCVFVTGILWWMLALRTLADGGSVKPEIPDGWVSMSATAWVFALVPPRAENFLDVPTVDDFAWVYVPVCLLSVFAVLAAQKVFRARTELNVWKRLAFALGCSLVCTAVALFFVARGEGAGALAVRSLAFAAVAFIGAVVLRPR</sequence>
<keyword evidence="1" id="KW-1133">Transmembrane helix</keyword>
<gene>
    <name evidence="2" type="ORF">DI536_08610</name>
</gene>
<name>A0A2W5TIX9_9BACT</name>
<keyword evidence="1" id="KW-0472">Membrane</keyword>
<dbReference type="EMBL" id="QFQP01000005">
    <property type="protein sequence ID" value="PZR15500.1"/>
    <property type="molecule type" value="Genomic_DNA"/>
</dbReference>
<feature type="transmembrane region" description="Helical" evidence="1">
    <location>
        <begin position="105"/>
        <end position="126"/>
    </location>
</feature>
<dbReference type="AlphaFoldDB" id="A0A2W5TIX9"/>
<proteinExistence type="predicted"/>
<dbReference type="Proteomes" id="UP000249061">
    <property type="component" value="Unassembled WGS sequence"/>
</dbReference>
<evidence type="ECO:0000313" key="2">
    <source>
        <dbReference type="EMBL" id="PZR15500.1"/>
    </source>
</evidence>
<keyword evidence="1" id="KW-0812">Transmembrane</keyword>
<protein>
    <submittedName>
        <fullName evidence="2">Uncharacterized protein</fullName>
    </submittedName>
</protein>
<reference evidence="2 3" key="1">
    <citation type="submission" date="2017-08" db="EMBL/GenBank/DDBJ databases">
        <title>Infants hospitalized years apart are colonized by the same room-sourced microbial strains.</title>
        <authorList>
            <person name="Brooks B."/>
            <person name="Olm M.R."/>
            <person name="Firek B.A."/>
            <person name="Baker R."/>
            <person name="Thomas B.C."/>
            <person name="Morowitz M.J."/>
            <person name="Banfield J.F."/>
        </authorList>
    </citation>
    <scope>NUCLEOTIDE SEQUENCE [LARGE SCALE GENOMIC DNA]</scope>
    <source>
        <strain evidence="2">S2_003_000_R2_14</strain>
    </source>
</reference>
<feature type="transmembrane region" description="Helical" evidence="1">
    <location>
        <begin position="138"/>
        <end position="157"/>
    </location>
</feature>
<feature type="transmembrane region" description="Helical" evidence="1">
    <location>
        <begin position="12"/>
        <end position="30"/>
    </location>
</feature>
<evidence type="ECO:0000256" key="1">
    <source>
        <dbReference type="SAM" id="Phobius"/>
    </source>
</evidence>
<organism evidence="2 3">
    <name type="scientific">Archangium gephyra</name>
    <dbReference type="NCBI Taxonomy" id="48"/>
    <lineage>
        <taxon>Bacteria</taxon>
        <taxon>Pseudomonadati</taxon>
        <taxon>Myxococcota</taxon>
        <taxon>Myxococcia</taxon>
        <taxon>Myxococcales</taxon>
        <taxon>Cystobacterineae</taxon>
        <taxon>Archangiaceae</taxon>
        <taxon>Archangium</taxon>
    </lineage>
</organism>
<accession>A0A2W5TIX9</accession>